<keyword evidence="2" id="KW-1185">Reference proteome</keyword>
<name>A0ACB8VLN3_9TELE</name>
<gene>
    <name evidence="1" type="ORF">L3Q82_017211</name>
</gene>
<evidence type="ECO:0000313" key="1">
    <source>
        <dbReference type="EMBL" id="KAI3356414.1"/>
    </source>
</evidence>
<sequence length="892" mass="101372">MWTGWANSHKCSSTLHGEYRAGPVFHDQGRKTALFLLNPRVDYRPNSPLQYPGVDLPGEAEKCDPSYKRHLSTTSNSQTPNSTMAKTKELSKDTRNKIVDLHQAGKTESAIGKQQAVACVKKSTVGAIIRKWKTYKTTDNLPRSGAPRKISPRGVKMITRMVSKNPRTTRGDLVNDLQRAGTKVTKATISNTLRRQGLKSCSAKRVPLLKLKPVHVQARLKFAREHLDDPEEDWENVICKNCKKRMVCRQCSQRHPDILHEEKEVAKTTTVSTKDDSTLTEEVANAQRPVAQEVVGCTGTAETECMLAIMPVKVKAGKAGRYIETYAFMDPGSTATFCTEALRKKLNVKGKPTQILISTMGQNKPGGQTLLSSYVLTDLAVCGLEETECIQLSRVFTHNNIPVQKENIPSQQHLHKWPYLSNLSLPYIDAEVGLLIGADNPKAMEPWHIINSQNDGPYAVKTILGWMVCGPVKNDRMTSSTDETTHYSVNRISVMEIEQLLVQQYNTDFPERRYDDKEEMSQEDKQFMLSVQKTTMQRAASLRRKLSKNDTFLEDYKAFMKSIFDKGYAVEVPQEQLDRSDNRVWYIPHHGVYHPKKKKIRVVFDCTATFQDVSLNDKPPFTNVGVDFFGPFDVKRGRGTVKRKGELREAIGNLNQPHVEKAMQKKGITWIFNSLAASHQGGVWERKIRTVRRILGALMKEQTLSDDSLHTLICEIESIINDRPITSPSDDPCDIEPLTPNHLLLMKVQPNMPPGTFNKDDQYARRHWRQVQYLADLFWTRWTREYLPLLQESQKWSRPQRNFKSGDVVLVVDSSSPRNTWTMGRIIQTLPDSSGMVRRVKLQTRTNVLENPVHKLCLLQEAVLLPRLDDEQLMVFSPLYNLPRVVLLESAL</sequence>
<organism evidence="1 2">
    <name type="scientific">Scortum barcoo</name>
    <name type="common">barcoo grunter</name>
    <dbReference type="NCBI Taxonomy" id="214431"/>
    <lineage>
        <taxon>Eukaryota</taxon>
        <taxon>Metazoa</taxon>
        <taxon>Chordata</taxon>
        <taxon>Craniata</taxon>
        <taxon>Vertebrata</taxon>
        <taxon>Euteleostomi</taxon>
        <taxon>Actinopterygii</taxon>
        <taxon>Neopterygii</taxon>
        <taxon>Teleostei</taxon>
        <taxon>Neoteleostei</taxon>
        <taxon>Acanthomorphata</taxon>
        <taxon>Eupercaria</taxon>
        <taxon>Centrarchiformes</taxon>
        <taxon>Terapontoidei</taxon>
        <taxon>Terapontidae</taxon>
        <taxon>Scortum</taxon>
    </lineage>
</organism>
<accession>A0ACB8VLN3</accession>
<dbReference type="Proteomes" id="UP000831701">
    <property type="component" value="Chromosome 20"/>
</dbReference>
<dbReference type="EMBL" id="CM041550">
    <property type="protein sequence ID" value="KAI3356414.1"/>
    <property type="molecule type" value="Genomic_DNA"/>
</dbReference>
<proteinExistence type="predicted"/>
<comment type="caution">
    <text evidence="1">The sequence shown here is derived from an EMBL/GenBank/DDBJ whole genome shotgun (WGS) entry which is preliminary data.</text>
</comment>
<protein>
    <submittedName>
        <fullName evidence="1">Uncharacterized protein</fullName>
    </submittedName>
</protein>
<evidence type="ECO:0000313" key="2">
    <source>
        <dbReference type="Proteomes" id="UP000831701"/>
    </source>
</evidence>
<reference evidence="1" key="1">
    <citation type="submission" date="2022-04" db="EMBL/GenBank/DDBJ databases">
        <title>Jade perch genome.</title>
        <authorList>
            <person name="Chao B."/>
        </authorList>
    </citation>
    <scope>NUCLEOTIDE SEQUENCE</scope>
    <source>
        <strain evidence="1">CB-2022</strain>
    </source>
</reference>